<feature type="domain" description="Amidase" evidence="5">
    <location>
        <begin position="82"/>
        <end position="540"/>
    </location>
</feature>
<dbReference type="FunCoup" id="A0A5J5F093">
    <property type="interactions" value="66"/>
</dbReference>
<dbReference type="Proteomes" id="UP000326924">
    <property type="component" value="Unassembled WGS sequence"/>
</dbReference>
<dbReference type="Gene3D" id="3.90.1300.10">
    <property type="entry name" value="Amidase signature (AS) domain"/>
    <property type="match status" value="1"/>
</dbReference>
<evidence type="ECO:0000313" key="7">
    <source>
        <dbReference type="Proteomes" id="UP000326924"/>
    </source>
</evidence>
<evidence type="ECO:0000256" key="4">
    <source>
        <dbReference type="PIRSR" id="PIRSR001221-2"/>
    </source>
</evidence>
<evidence type="ECO:0000256" key="3">
    <source>
        <dbReference type="PIRSR" id="PIRSR001221-1"/>
    </source>
</evidence>
<accession>A0A5J5F093</accession>
<dbReference type="PIRSF" id="PIRSF001221">
    <property type="entry name" value="Amidase_fungi"/>
    <property type="match status" value="1"/>
</dbReference>
<evidence type="ECO:0000313" key="6">
    <source>
        <dbReference type="EMBL" id="KAA8909283.1"/>
    </source>
</evidence>
<dbReference type="InParanoid" id="A0A5J5F093"/>
<protein>
    <submittedName>
        <fullName evidence="6">Amidase signature domain-containing protein</fullName>
    </submittedName>
</protein>
<feature type="active site" description="Charge relay system" evidence="3">
    <location>
        <position position="212"/>
    </location>
</feature>
<keyword evidence="2" id="KW-0378">Hydrolase</keyword>
<dbReference type="PANTHER" id="PTHR46072">
    <property type="entry name" value="AMIDASE-RELATED-RELATED"/>
    <property type="match status" value="1"/>
</dbReference>
<dbReference type="AlphaFoldDB" id="A0A5J5F093"/>
<evidence type="ECO:0000259" key="5">
    <source>
        <dbReference type="Pfam" id="PF01425"/>
    </source>
</evidence>
<dbReference type="GO" id="GO:0016787">
    <property type="term" value="F:hydrolase activity"/>
    <property type="evidence" value="ECO:0007669"/>
    <property type="project" value="UniProtKB-KW"/>
</dbReference>
<feature type="active site" description="Charge relay system" evidence="3">
    <location>
        <position position="137"/>
    </location>
</feature>
<sequence>MSATILRPRDWQGVAREKRASIASRIAPYALSDSQLPNPTRKNVSQFLLYASFLTPAEKTITTANLSDLLLRLRSGGWSAKDVTTVYIKTTTVVHQLCNVLTEPNFDAALARAVELDAKLASSGPVGPLHGLPVTVKDQFMVTGLDTTIAYTALCGQPATTQSALIEVLEALGAIVIAKTTLPQSIMWGETSSPLFGLTSNPWNRDFTPGGSTGGEAVLLSMNGSPLGWGTDIGGSVRIPSAMMGTAGFRPSHGRLPYKGTVVSDDGQEHVPSVVGPMAKTVEGLVEAMRAVCSVDLSRIDPRVLPIKWREDAYQSMFGRKLRIGVIRDDGAVRVHPPVARALQQAVEKLRAAGHEVVEWAPDFHAEGMQLIEEFYTADGGEDIRAAVLAGGEPFLPHVEALVNTAPAVSVFQYWALNRRKWRLHEAYSDKWNASSSLTSDGQEVDLLLAPALPHVAVPHNYLKWVGYTKIWNLLDFPAGVFAVDYVSVDQDRITEEWASYKPRNLDDEINWKLYDPAVFDGHPIALQVVGRNLQDEKTLAGMKIIEEIVKQGPR</sequence>
<dbReference type="InterPro" id="IPR036928">
    <property type="entry name" value="AS_sf"/>
</dbReference>
<comment type="similarity">
    <text evidence="1">Belongs to the amidase family.</text>
</comment>
<comment type="caution">
    <text evidence="6">The sequence shown here is derived from an EMBL/GenBank/DDBJ whole genome shotgun (WGS) entry which is preliminary data.</text>
</comment>
<name>A0A5J5F093_9PEZI</name>
<dbReference type="OrthoDB" id="6428749at2759"/>
<keyword evidence="7" id="KW-1185">Reference proteome</keyword>
<dbReference type="Pfam" id="PF01425">
    <property type="entry name" value="Amidase"/>
    <property type="match status" value="1"/>
</dbReference>
<feature type="binding site" evidence="4">
    <location>
        <position position="212"/>
    </location>
    <ligand>
        <name>substrate</name>
    </ligand>
</feature>
<dbReference type="EMBL" id="VXIS01000059">
    <property type="protein sequence ID" value="KAA8909283.1"/>
    <property type="molecule type" value="Genomic_DNA"/>
</dbReference>
<dbReference type="PANTHER" id="PTHR46072:SF2">
    <property type="entry name" value="AMIDASE (EUROFUNG)"/>
    <property type="match status" value="1"/>
</dbReference>
<gene>
    <name evidence="6" type="ORF">FN846DRAFT_618987</name>
</gene>
<feature type="binding site" evidence="4">
    <location>
        <position position="186"/>
    </location>
    <ligand>
        <name>substrate</name>
    </ligand>
</feature>
<reference evidence="6 7" key="1">
    <citation type="submission" date="2019-09" db="EMBL/GenBank/DDBJ databases">
        <title>Draft genome of the ectomycorrhizal ascomycete Sphaerosporella brunnea.</title>
        <authorList>
            <consortium name="DOE Joint Genome Institute"/>
            <person name="Benucci G.M."/>
            <person name="Marozzi G."/>
            <person name="Antonielli L."/>
            <person name="Sanchez S."/>
            <person name="Marco P."/>
            <person name="Wang X."/>
            <person name="Falini L.B."/>
            <person name="Barry K."/>
            <person name="Haridas S."/>
            <person name="Lipzen A."/>
            <person name="Labutti K."/>
            <person name="Grigoriev I.V."/>
            <person name="Murat C."/>
            <person name="Martin F."/>
            <person name="Albertini E."/>
            <person name="Donnini D."/>
            <person name="Bonito G."/>
        </authorList>
    </citation>
    <scope>NUCLEOTIDE SEQUENCE [LARGE SCALE GENOMIC DNA]</scope>
    <source>
        <strain evidence="6 7">Sb_GMNB300</strain>
    </source>
</reference>
<proteinExistence type="inferred from homology"/>
<dbReference type="InterPro" id="IPR023631">
    <property type="entry name" value="Amidase_dom"/>
</dbReference>
<organism evidence="6 7">
    <name type="scientific">Sphaerosporella brunnea</name>
    <dbReference type="NCBI Taxonomy" id="1250544"/>
    <lineage>
        <taxon>Eukaryota</taxon>
        <taxon>Fungi</taxon>
        <taxon>Dikarya</taxon>
        <taxon>Ascomycota</taxon>
        <taxon>Pezizomycotina</taxon>
        <taxon>Pezizomycetes</taxon>
        <taxon>Pezizales</taxon>
        <taxon>Pyronemataceae</taxon>
        <taxon>Sphaerosporella</taxon>
    </lineage>
</organism>
<feature type="binding site" evidence="4">
    <location>
        <begin position="233"/>
        <end position="236"/>
    </location>
    <ligand>
        <name>substrate</name>
    </ligand>
</feature>
<evidence type="ECO:0000256" key="1">
    <source>
        <dbReference type="ARBA" id="ARBA00009199"/>
    </source>
</evidence>
<feature type="active site" description="Acyl-ester intermediate" evidence="3">
    <location>
        <position position="236"/>
    </location>
</feature>
<evidence type="ECO:0000256" key="2">
    <source>
        <dbReference type="ARBA" id="ARBA00022801"/>
    </source>
</evidence>
<dbReference type="SUPFAM" id="SSF75304">
    <property type="entry name" value="Amidase signature (AS) enzymes"/>
    <property type="match status" value="1"/>
</dbReference>